<dbReference type="InParanoid" id="H2Y4J3"/>
<protein>
    <submittedName>
        <fullName evidence="1">Uncharacterized protein</fullName>
    </submittedName>
</protein>
<reference evidence="2" key="1">
    <citation type="submission" date="2003-08" db="EMBL/GenBank/DDBJ databases">
        <authorList>
            <person name="Birren B."/>
            <person name="Nusbaum C."/>
            <person name="Abebe A."/>
            <person name="Abouelleil A."/>
            <person name="Adekoya E."/>
            <person name="Ait-zahra M."/>
            <person name="Allen N."/>
            <person name="Allen T."/>
            <person name="An P."/>
            <person name="Anderson M."/>
            <person name="Anderson S."/>
            <person name="Arachchi H."/>
            <person name="Armbruster J."/>
            <person name="Bachantsang P."/>
            <person name="Baldwin J."/>
            <person name="Barry A."/>
            <person name="Bayul T."/>
            <person name="Blitshsteyn B."/>
            <person name="Bloom T."/>
            <person name="Blye J."/>
            <person name="Boguslavskiy L."/>
            <person name="Borowsky M."/>
            <person name="Boukhgalter B."/>
            <person name="Brunache A."/>
            <person name="Butler J."/>
            <person name="Calixte N."/>
            <person name="Calvo S."/>
            <person name="Camarata J."/>
            <person name="Campo K."/>
            <person name="Chang J."/>
            <person name="Cheshatsang Y."/>
            <person name="Citroen M."/>
            <person name="Collymore A."/>
            <person name="Considine T."/>
            <person name="Cook A."/>
            <person name="Cooke P."/>
            <person name="Corum B."/>
            <person name="Cuomo C."/>
            <person name="David R."/>
            <person name="Dawoe T."/>
            <person name="Degray S."/>
            <person name="Dodge S."/>
            <person name="Dooley K."/>
            <person name="Dorje P."/>
            <person name="Dorjee K."/>
            <person name="Dorris L."/>
            <person name="Duffey N."/>
            <person name="Dupes A."/>
            <person name="Elkins T."/>
            <person name="Engels R."/>
            <person name="Erickson J."/>
            <person name="Farina A."/>
            <person name="Faro S."/>
            <person name="Ferreira P."/>
            <person name="Fischer H."/>
            <person name="Fitzgerald M."/>
            <person name="Foley K."/>
            <person name="Gage D."/>
            <person name="Galagan J."/>
            <person name="Gearin G."/>
            <person name="Gnerre S."/>
            <person name="Gnirke A."/>
            <person name="Goyette A."/>
            <person name="Graham J."/>
            <person name="Grandbois E."/>
            <person name="Gyaltsen K."/>
            <person name="Hafez N."/>
            <person name="Hagopian D."/>
            <person name="Hagos B."/>
            <person name="Hall J."/>
            <person name="Hatcher B."/>
            <person name="Heller A."/>
            <person name="Higgins H."/>
            <person name="Honan T."/>
            <person name="Horn A."/>
            <person name="Houde N."/>
            <person name="Hughes L."/>
            <person name="Hulme W."/>
            <person name="Husby E."/>
            <person name="Iliev I."/>
            <person name="Jaffe D."/>
            <person name="Jones C."/>
            <person name="Kamal M."/>
            <person name="Kamat A."/>
            <person name="Kamvysselis M."/>
            <person name="Karlsson E."/>
            <person name="Kells C."/>
            <person name="Kieu A."/>
            <person name="Kisner P."/>
            <person name="Kodira C."/>
            <person name="Kulbokas E."/>
            <person name="Labutti K."/>
            <person name="Lama D."/>
            <person name="Landers T."/>
            <person name="Leger J."/>
            <person name="Levine S."/>
            <person name="Lewis D."/>
            <person name="Lewis T."/>
            <person name="Lindblad-toh K."/>
            <person name="Liu X."/>
            <person name="Lokyitsang T."/>
            <person name="Lokyitsang Y."/>
            <person name="Lucien O."/>
            <person name="Lui A."/>
            <person name="Ma L.J."/>
            <person name="Mabbitt R."/>
            <person name="Macdonald J."/>
            <person name="Maclean C."/>
            <person name="Major J."/>
            <person name="Manning J."/>
            <person name="Marabella R."/>
            <person name="Maru K."/>
            <person name="Matthews C."/>
            <person name="Mauceli E."/>
            <person name="Mccarthy M."/>
            <person name="Mcdonough S."/>
            <person name="Mcghee T."/>
            <person name="Meldrim J."/>
            <person name="Meneus L."/>
            <person name="Mesirov J."/>
            <person name="Mihalev A."/>
            <person name="Mihova T."/>
            <person name="Mikkelsen T."/>
            <person name="Mlenga V."/>
            <person name="Moru K."/>
            <person name="Mozes J."/>
            <person name="Mulrain L."/>
            <person name="Munson G."/>
            <person name="Naylor J."/>
            <person name="Newes C."/>
            <person name="Nguyen C."/>
            <person name="Nguyen N."/>
            <person name="Nguyen T."/>
            <person name="Nicol R."/>
            <person name="Nielsen C."/>
            <person name="Nizzari M."/>
            <person name="Norbu C."/>
            <person name="Norbu N."/>
            <person name="O'donnell P."/>
            <person name="Okoawo O."/>
            <person name="O'leary S."/>
            <person name="Omotosho B."/>
            <person name="O'neill K."/>
            <person name="Osman S."/>
            <person name="Parker S."/>
            <person name="Perrin D."/>
            <person name="Phunkhang P."/>
            <person name="Piqani B."/>
            <person name="Purcell S."/>
            <person name="Rachupka T."/>
            <person name="Ramasamy U."/>
            <person name="Rameau R."/>
            <person name="Ray V."/>
            <person name="Raymond C."/>
            <person name="Retta R."/>
            <person name="Richardson S."/>
            <person name="Rise C."/>
            <person name="Rodriguez J."/>
            <person name="Rogers J."/>
            <person name="Rogov P."/>
            <person name="Rutman M."/>
            <person name="Schupbach R."/>
            <person name="Seaman C."/>
            <person name="Settipalli S."/>
            <person name="Sharpe T."/>
            <person name="Sheridan J."/>
            <person name="Sherpa N."/>
            <person name="Shi J."/>
            <person name="Smirnov S."/>
            <person name="Smith C."/>
            <person name="Sougnez C."/>
            <person name="Spencer B."/>
            <person name="Stalker J."/>
            <person name="Stange-thomann N."/>
            <person name="Stavropoulos S."/>
            <person name="Stetson K."/>
            <person name="Stone C."/>
            <person name="Stone S."/>
            <person name="Stubbs M."/>
            <person name="Talamas J."/>
            <person name="Tchuinga P."/>
            <person name="Tenzing P."/>
            <person name="Tesfaye S."/>
            <person name="Theodore J."/>
            <person name="Thoulutsang Y."/>
            <person name="Topham K."/>
            <person name="Towey S."/>
            <person name="Tsamla T."/>
            <person name="Tsomo N."/>
            <person name="Vallee D."/>
            <person name="Vassiliev H."/>
            <person name="Venkataraman V."/>
            <person name="Vinson J."/>
            <person name="Vo A."/>
            <person name="Wade C."/>
            <person name="Wang S."/>
            <person name="Wangchuk T."/>
            <person name="Wangdi T."/>
            <person name="Whittaker C."/>
            <person name="Wilkinson J."/>
            <person name="Wu Y."/>
            <person name="Wyman D."/>
            <person name="Yadav S."/>
            <person name="Yang S."/>
            <person name="Yang X."/>
            <person name="Yeager S."/>
            <person name="Yee E."/>
            <person name="Young G."/>
            <person name="Zainoun J."/>
            <person name="Zembeck L."/>
            <person name="Zimmer A."/>
            <person name="Zody M."/>
            <person name="Lander E."/>
        </authorList>
    </citation>
    <scope>NUCLEOTIDE SEQUENCE [LARGE SCALE GENOMIC DNA]</scope>
</reference>
<evidence type="ECO:0000313" key="1">
    <source>
        <dbReference type="Ensembl" id="ENSCSAVP00000000241.1"/>
    </source>
</evidence>
<proteinExistence type="predicted"/>
<reference evidence="1" key="3">
    <citation type="submission" date="2025-09" db="UniProtKB">
        <authorList>
            <consortium name="Ensembl"/>
        </authorList>
    </citation>
    <scope>IDENTIFICATION</scope>
</reference>
<dbReference type="HOGENOM" id="CLU_3299084_0_0_1"/>
<reference evidence="1" key="2">
    <citation type="submission" date="2025-08" db="UniProtKB">
        <authorList>
            <consortium name="Ensembl"/>
        </authorList>
    </citation>
    <scope>IDENTIFICATION</scope>
</reference>
<dbReference type="AlphaFoldDB" id="H2Y4J3"/>
<organism evidence="1 2">
    <name type="scientific">Ciona savignyi</name>
    <name type="common">Pacific transparent sea squirt</name>
    <dbReference type="NCBI Taxonomy" id="51511"/>
    <lineage>
        <taxon>Eukaryota</taxon>
        <taxon>Metazoa</taxon>
        <taxon>Chordata</taxon>
        <taxon>Tunicata</taxon>
        <taxon>Ascidiacea</taxon>
        <taxon>Phlebobranchia</taxon>
        <taxon>Cionidae</taxon>
        <taxon>Ciona</taxon>
    </lineage>
</organism>
<dbReference type="Ensembl" id="ENSCSAVT00000000243.1">
    <property type="protein sequence ID" value="ENSCSAVP00000000241.1"/>
    <property type="gene ID" value="ENSCSAVG00000000131.1"/>
</dbReference>
<accession>H2Y4J3</accession>
<keyword evidence="2" id="KW-1185">Reference proteome</keyword>
<evidence type="ECO:0000313" key="2">
    <source>
        <dbReference type="Proteomes" id="UP000007875"/>
    </source>
</evidence>
<name>H2Y4J3_CIOSA</name>
<sequence>MDHFHIFRYDRSDVHRPLNCWIFKGLCIHSRIVNIQMPIF</sequence>
<dbReference type="Proteomes" id="UP000007875">
    <property type="component" value="Unassembled WGS sequence"/>
</dbReference>